<keyword evidence="6" id="KW-0694">RNA-binding</keyword>
<accession>A0A387ATB4</accession>
<dbReference type="PANTHER" id="PTHR11560">
    <property type="entry name" value="39S RIBOSOMAL PROTEIN L10, MITOCHONDRIAL"/>
    <property type="match status" value="1"/>
</dbReference>
<dbReference type="NCBIfam" id="NF000955">
    <property type="entry name" value="PRK00099.1-1"/>
    <property type="match status" value="1"/>
</dbReference>
<dbReference type="PROSITE" id="PS01109">
    <property type="entry name" value="RIBOSOMAL_L10"/>
    <property type="match status" value="1"/>
</dbReference>
<dbReference type="GO" id="GO:0015934">
    <property type="term" value="C:large ribosomal subunit"/>
    <property type="evidence" value="ECO:0007669"/>
    <property type="project" value="InterPro"/>
</dbReference>
<organism evidence="7 8">
    <name type="scientific">Apilactobacillus bombintestini</name>
    <dbReference type="NCBI Taxonomy" id="2419772"/>
    <lineage>
        <taxon>Bacteria</taxon>
        <taxon>Bacillati</taxon>
        <taxon>Bacillota</taxon>
        <taxon>Bacilli</taxon>
        <taxon>Lactobacillales</taxon>
        <taxon>Lactobacillaceae</taxon>
        <taxon>Apilactobacillus</taxon>
    </lineage>
</organism>
<keyword evidence="2 6" id="KW-0689">Ribosomal protein</keyword>
<evidence type="ECO:0000256" key="1">
    <source>
        <dbReference type="ARBA" id="ARBA00008889"/>
    </source>
</evidence>
<evidence type="ECO:0000313" key="8">
    <source>
        <dbReference type="Proteomes" id="UP000272003"/>
    </source>
</evidence>
<comment type="function">
    <text evidence="6">Forms part of the ribosomal stalk, playing a central role in the interaction of the ribosome with GTP-bound translation factors.</text>
</comment>
<dbReference type="InterPro" id="IPR047865">
    <property type="entry name" value="Ribosomal_uL10_bac_type"/>
</dbReference>
<reference evidence="7 8" key="1">
    <citation type="submission" date="2018-09" db="EMBL/GenBank/DDBJ databases">
        <title>Genome sequencing of strain BHWM-4.</title>
        <authorList>
            <person name="Heo J."/>
            <person name="Kim S.-J."/>
            <person name="Kwon S.-W."/>
        </authorList>
    </citation>
    <scope>NUCLEOTIDE SEQUENCE [LARGE SCALE GENOMIC DNA]</scope>
    <source>
        <strain evidence="7 8">BHWM-4</strain>
    </source>
</reference>
<gene>
    <name evidence="6" type="primary">rplJ</name>
    <name evidence="7" type="ORF">D7I45_05160</name>
</gene>
<dbReference type="GO" id="GO:0006412">
    <property type="term" value="P:translation"/>
    <property type="evidence" value="ECO:0007669"/>
    <property type="project" value="UniProtKB-UniRule"/>
</dbReference>
<proteinExistence type="inferred from homology"/>
<dbReference type="InterPro" id="IPR002363">
    <property type="entry name" value="Ribosomal_uL10_CS_bac"/>
</dbReference>
<dbReference type="GO" id="GO:0003735">
    <property type="term" value="F:structural constituent of ribosome"/>
    <property type="evidence" value="ECO:0007669"/>
    <property type="project" value="InterPro"/>
</dbReference>
<dbReference type="Pfam" id="PF00466">
    <property type="entry name" value="Ribosomal_L10"/>
    <property type="match status" value="1"/>
</dbReference>
<protein>
    <recommendedName>
        <fullName evidence="5 6">Large ribosomal subunit protein uL10</fullName>
    </recommendedName>
</protein>
<comment type="subunit">
    <text evidence="4 6">Part of the ribosomal stalk of the 50S ribosomal subunit. The N-terminus interacts with L11 and the large rRNA to form the base of the stalk. The C-terminus forms an elongated spine to which L12 dimers bind in a sequential fashion forming a multimeric L10(L12)X complex.</text>
</comment>
<dbReference type="InterPro" id="IPR001790">
    <property type="entry name" value="Ribosomal_uL10"/>
</dbReference>
<dbReference type="InterPro" id="IPR022973">
    <property type="entry name" value="Ribosomal_uL10_bac"/>
</dbReference>
<dbReference type="RefSeq" id="WP_120784663.1">
    <property type="nucleotide sequence ID" value="NZ_CP032626.1"/>
</dbReference>
<dbReference type="SUPFAM" id="SSF160369">
    <property type="entry name" value="Ribosomal protein L10-like"/>
    <property type="match status" value="1"/>
</dbReference>
<dbReference type="Proteomes" id="UP000272003">
    <property type="component" value="Chromosome"/>
</dbReference>
<evidence type="ECO:0000256" key="5">
    <source>
        <dbReference type="ARBA" id="ARBA00035202"/>
    </source>
</evidence>
<name>A0A387ATB4_9LACO</name>
<dbReference type="InterPro" id="IPR043141">
    <property type="entry name" value="Ribosomal_uL10-like_sf"/>
</dbReference>
<dbReference type="Gene3D" id="3.30.70.1730">
    <property type="match status" value="1"/>
</dbReference>
<dbReference type="OrthoDB" id="9808307at2"/>
<keyword evidence="8" id="KW-1185">Reference proteome</keyword>
<evidence type="ECO:0000256" key="3">
    <source>
        <dbReference type="ARBA" id="ARBA00023274"/>
    </source>
</evidence>
<evidence type="ECO:0000256" key="2">
    <source>
        <dbReference type="ARBA" id="ARBA00022980"/>
    </source>
</evidence>
<keyword evidence="6" id="KW-0699">rRNA-binding</keyword>
<evidence type="ECO:0000256" key="6">
    <source>
        <dbReference type="HAMAP-Rule" id="MF_00362"/>
    </source>
</evidence>
<dbReference type="EMBL" id="CP032626">
    <property type="protein sequence ID" value="AYF92898.1"/>
    <property type="molecule type" value="Genomic_DNA"/>
</dbReference>
<sequence>MPKKEVIDAKAKRVDAITEKFNNADTAIVVNYRGLNVAEVTDLRKQLRDAGVSFNVIKNNIAVRASKNAGYEELGDLFKGPTAVAFSDEDPIAPAKVLKHFADNTDAVEIKGGVLENKVSTLEEIDEFASLPTREESITKLAIMLQSPVRKFAVAVKAVAEKGDDGDAA</sequence>
<dbReference type="CDD" id="cd05797">
    <property type="entry name" value="Ribosomal_L10"/>
    <property type="match status" value="1"/>
</dbReference>
<dbReference type="KEGG" id="abom:D7I45_05160"/>
<dbReference type="HAMAP" id="MF_00362">
    <property type="entry name" value="Ribosomal_uL10"/>
    <property type="match status" value="1"/>
</dbReference>
<dbReference type="AlphaFoldDB" id="A0A387ATB4"/>
<comment type="similarity">
    <text evidence="1 6">Belongs to the universal ribosomal protein uL10 family.</text>
</comment>
<dbReference type="GO" id="GO:0070180">
    <property type="term" value="F:large ribosomal subunit rRNA binding"/>
    <property type="evidence" value="ECO:0007669"/>
    <property type="project" value="UniProtKB-UniRule"/>
</dbReference>
<evidence type="ECO:0000313" key="7">
    <source>
        <dbReference type="EMBL" id="AYF92898.1"/>
    </source>
</evidence>
<keyword evidence="3 6" id="KW-0687">Ribonucleoprotein</keyword>
<evidence type="ECO:0000256" key="4">
    <source>
        <dbReference type="ARBA" id="ARBA00026025"/>
    </source>
</evidence>